<feature type="repeat" description="TPR" evidence="1">
    <location>
        <begin position="241"/>
        <end position="274"/>
    </location>
</feature>
<proteinExistence type="predicted"/>
<dbReference type="PROSITE" id="PS50005">
    <property type="entry name" value="TPR"/>
    <property type="match status" value="1"/>
</dbReference>
<dbReference type="InterPro" id="IPR019734">
    <property type="entry name" value="TPR_rpt"/>
</dbReference>
<dbReference type="AlphaFoldDB" id="A0A7X9WYE6"/>
<gene>
    <name evidence="2" type="ORF">HHL08_18810</name>
</gene>
<dbReference type="Gene3D" id="1.25.40.10">
    <property type="entry name" value="Tetratricopeptide repeat domain"/>
    <property type="match status" value="1"/>
</dbReference>
<reference evidence="2 3" key="1">
    <citation type="submission" date="2020-04" db="EMBL/GenBank/DDBJ databases">
        <title>Sphingobium sp. AR-3-1 isolated from Arctic soil.</title>
        <authorList>
            <person name="Dahal R.H."/>
            <person name="Chaudhary D.K."/>
        </authorList>
    </citation>
    <scope>NUCLEOTIDE SEQUENCE [LARGE SCALE GENOMIC DNA]</scope>
    <source>
        <strain evidence="2 3">AR-3-1</strain>
    </source>
</reference>
<evidence type="ECO:0000313" key="2">
    <source>
        <dbReference type="EMBL" id="NML12171.1"/>
    </source>
</evidence>
<sequence>MSVISRELPGPKNWQDFENLAFDVYRRLWKTNDAELHGRQGQPQAGVDVYGTDRVEQKYTGVQCKGKDGDLRAAVTATELRDEVAKARTFQPPLDVFILATTAPNDQAIQGIAREISQAHARLGLFEVRVTGWTTLRSFVADDQEVLLKYYRDLAPVDVIGQIAAGAEQNAAGFAQMDMLIRRATRMLTQSREATSPDDPLAAQVMEIGKLISDGSPRAAIRALERIQADHDATASPLARYRLLASLGNAHYALGEEDHAIALFHAAFEAHPDFSNARATRAMALLLEGKREEAEPIASAVFEDDRTSVRNAGIWIDTMPLDRPIAQIETALPPALVDTLDIQLRLALRSGEIGDADRHLAHARAALAIAPEDWRALATLGEALVQPLSALDGLGITHDVPAHLHADVERAIGLLKTAWRKLLDQDSSFQGRHISANLISLLGIVGREAEADQILDEALGAFPHYEPLAIFAARRSAANDDWRAVAATLDALPQDALTFDAFLLRTHAALQLKDGAGAVLWAGRMQSADVGQPAMAERAELVEAMQVHAAMLGSADAAALITDAIAKRPGSIVVRSVLYDALEAEDPLRAKLASEISSLAQGDLSLRERMHAAETLYAQGHYGMAADLYAAVHGGQDNYALRRRLQALNLADRRARGTQAVRNAPTCATRLGWLSSCRRRHLRKRRAVETGAQAVGERAPAA</sequence>
<keyword evidence="3" id="KW-1185">Reference proteome</keyword>
<evidence type="ECO:0008006" key="4">
    <source>
        <dbReference type="Google" id="ProtNLM"/>
    </source>
</evidence>
<dbReference type="EMBL" id="JABBFV010000017">
    <property type="protein sequence ID" value="NML12171.1"/>
    <property type="molecule type" value="Genomic_DNA"/>
</dbReference>
<name>A0A7X9WYE6_9SPHN</name>
<organism evidence="2 3">
    <name type="scientific">Sphingobium psychrophilum</name>
    <dbReference type="NCBI Taxonomy" id="2728834"/>
    <lineage>
        <taxon>Bacteria</taxon>
        <taxon>Pseudomonadati</taxon>
        <taxon>Pseudomonadota</taxon>
        <taxon>Alphaproteobacteria</taxon>
        <taxon>Sphingomonadales</taxon>
        <taxon>Sphingomonadaceae</taxon>
        <taxon>Sphingobium</taxon>
    </lineage>
</organism>
<evidence type="ECO:0000313" key="3">
    <source>
        <dbReference type="Proteomes" id="UP000519023"/>
    </source>
</evidence>
<comment type="caution">
    <text evidence="2">The sequence shown here is derived from an EMBL/GenBank/DDBJ whole genome shotgun (WGS) entry which is preliminary data.</text>
</comment>
<protein>
    <recommendedName>
        <fullName evidence="4">Tetratricopeptide repeat protein</fullName>
    </recommendedName>
</protein>
<dbReference type="RefSeq" id="WP_169574577.1">
    <property type="nucleotide sequence ID" value="NZ_JABBFV010000017.1"/>
</dbReference>
<keyword evidence="1" id="KW-0802">TPR repeat</keyword>
<evidence type="ECO:0000256" key="1">
    <source>
        <dbReference type="PROSITE-ProRule" id="PRU00339"/>
    </source>
</evidence>
<accession>A0A7X9WYE6</accession>
<dbReference type="SUPFAM" id="SSF48452">
    <property type="entry name" value="TPR-like"/>
    <property type="match status" value="1"/>
</dbReference>
<dbReference type="InterPro" id="IPR011990">
    <property type="entry name" value="TPR-like_helical_dom_sf"/>
</dbReference>
<dbReference type="Proteomes" id="UP000519023">
    <property type="component" value="Unassembled WGS sequence"/>
</dbReference>